<reference evidence="1" key="1">
    <citation type="submission" date="2020-08" db="EMBL/GenBank/DDBJ databases">
        <title>Genome public.</title>
        <authorList>
            <person name="Liu C."/>
            <person name="Sun Q."/>
        </authorList>
    </citation>
    <scope>NUCLEOTIDE SEQUENCE</scope>
    <source>
        <strain evidence="1">NSJ-12</strain>
    </source>
</reference>
<dbReference type="InterPro" id="IPR006521">
    <property type="entry name" value="Tail_protein_I"/>
</dbReference>
<gene>
    <name evidence="1" type="ORF">H8718_16465</name>
</gene>
<dbReference type="Proteomes" id="UP000655830">
    <property type="component" value="Unassembled WGS sequence"/>
</dbReference>
<dbReference type="EMBL" id="JACRSY010000037">
    <property type="protein sequence ID" value="MBC8581112.1"/>
    <property type="molecule type" value="Genomic_DNA"/>
</dbReference>
<keyword evidence="2" id="KW-1185">Reference proteome</keyword>
<protein>
    <submittedName>
        <fullName evidence="1">Phage tail protein</fullName>
    </submittedName>
</protein>
<accession>A0A926EMN3</accession>
<dbReference type="AlphaFoldDB" id="A0A926EMN3"/>
<name>A0A926EMN3_9FIRM</name>
<proteinExistence type="predicted"/>
<evidence type="ECO:0000313" key="2">
    <source>
        <dbReference type="Proteomes" id="UP000655830"/>
    </source>
</evidence>
<evidence type="ECO:0000313" key="1">
    <source>
        <dbReference type="EMBL" id="MBC8581112.1"/>
    </source>
</evidence>
<dbReference type="RefSeq" id="WP_249333873.1">
    <property type="nucleotide sequence ID" value="NZ_JACRSY010000037.1"/>
</dbReference>
<sequence>MELGKVSVHSLQTGSMKQDPTTCAMSDVLSDIFNAIDTGKSLIRTQLDTLPEEILDVIAVEKNIFWYDPNAASDIKRNIIRNCNKVFRTLGTNYAIEQVIADYFGDGQIEEWYEYDGQPYHFRVLTTNTKVTGDLAEQFHKAVEAVKRKSTRLHEVLLLMSADLNIYYGFVMHTGDKITIRQEG</sequence>
<dbReference type="Pfam" id="PF09684">
    <property type="entry name" value="Tail_P2_I"/>
    <property type="match status" value="1"/>
</dbReference>
<comment type="caution">
    <text evidence="1">The sequence shown here is derived from an EMBL/GenBank/DDBJ whole genome shotgun (WGS) entry which is preliminary data.</text>
</comment>
<organism evidence="1 2">
    <name type="scientific">Zhenhengia yiwuensis</name>
    <dbReference type="NCBI Taxonomy" id="2763666"/>
    <lineage>
        <taxon>Bacteria</taxon>
        <taxon>Bacillati</taxon>
        <taxon>Bacillota</taxon>
        <taxon>Clostridia</taxon>
        <taxon>Lachnospirales</taxon>
        <taxon>Lachnospiraceae</taxon>
        <taxon>Zhenhengia</taxon>
    </lineage>
</organism>